<sequence>MLDTECKHWRTGQSARIKFKRSKSKIALPSLTREYSERRRKSRKGTCINGATSRVNAAAFTVVIENAVAAVLNNIRTAVGSSALRECR</sequence>
<organism evidence="1 2">
    <name type="scientific">Cardiocondyla obscurior</name>
    <dbReference type="NCBI Taxonomy" id="286306"/>
    <lineage>
        <taxon>Eukaryota</taxon>
        <taxon>Metazoa</taxon>
        <taxon>Ecdysozoa</taxon>
        <taxon>Arthropoda</taxon>
        <taxon>Hexapoda</taxon>
        <taxon>Insecta</taxon>
        <taxon>Pterygota</taxon>
        <taxon>Neoptera</taxon>
        <taxon>Endopterygota</taxon>
        <taxon>Hymenoptera</taxon>
        <taxon>Apocrita</taxon>
        <taxon>Aculeata</taxon>
        <taxon>Formicoidea</taxon>
        <taxon>Formicidae</taxon>
        <taxon>Myrmicinae</taxon>
        <taxon>Cardiocondyla</taxon>
    </lineage>
</organism>
<dbReference type="Proteomes" id="UP001430953">
    <property type="component" value="Unassembled WGS sequence"/>
</dbReference>
<accession>A0AAW2FZL6</accession>
<evidence type="ECO:0000313" key="1">
    <source>
        <dbReference type="EMBL" id="KAL0121243.1"/>
    </source>
</evidence>
<protein>
    <submittedName>
        <fullName evidence="1">Uncharacterized protein</fullName>
    </submittedName>
</protein>
<dbReference type="EMBL" id="JADYXP020000007">
    <property type="protein sequence ID" value="KAL0121243.1"/>
    <property type="molecule type" value="Genomic_DNA"/>
</dbReference>
<name>A0AAW2FZL6_9HYME</name>
<comment type="caution">
    <text evidence="1">The sequence shown here is derived from an EMBL/GenBank/DDBJ whole genome shotgun (WGS) entry which is preliminary data.</text>
</comment>
<evidence type="ECO:0000313" key="2">
    <source>
        <dbReference type="Proteomes" id="UP001430953"/>
    </source>
</evidence>
<reference evidence="1 2" key="1">
    <citation type="submission" date="2023-03" db="EMBL/GenBank/DDBJ databases">
        <title>High recombination rates correlate with genetic variation in Cardiocondyla obscurior ants.</title>
        <authorList>
            <person name="Errbii M."/>
        </authorList>
    </citation>
    <scope>NUCLEOTIDE SEQUENCE [LARGE SCALE GENOMIC DNA]</scope>
    <source>
        <strain evidence="1">Alpha-2009</strain>
        <tissue evidence="1">Whole body</tissue>
    </source>
</reference>
<keyword evidence="2" id="KW-1185">Reference proteome</keyword>
<gene>
    <name evidence="1" type="ORF">PUN28_008723</name>
</gene>
<proteinExistence type="predicted"/>
<dbReference type="AlphaFoldDB" id="A0AAW2FZL6"/>